<dbReference type="Proteomes" id="UP000241093">
    <property type="component" value="Unassembled WGS sequence"/>
</dbReference>
<dbReference type="InterPro" id="IPR011146">
    <property type="entry name" value="HIT-like"/>
</dbReference>
<dbReference type="CDD" id="cd01277">
    <property type="entry name" value="HINT_subgroup"/>
    <property type="match status" value="1"/>
</dbReference>
<dbReference type="AlphaFoldDB" id="A0A2T4IA20"/>
<protein>
    <submittedName>
        <fullName evidence="5">Histidine triad protein</fullName>
    </submittedName>
</protein>
<dbReference type="Gene3D" id="3.30.428.10">
    <property type="entry name" value="HIT-like"/>
    <property type="match status" value="1"/>
</dbReference>
<dbReference type="PROSITE" id="PS51084">
    <property type="entry name" value="HIT_2"/>
    <property type="match status" value="1"/>
</dbReference>
<sequence length="132" mass="15464">MDCLFCKIINQEIPSYKIYENEYVYSFLDVRPVSNGHLLVIPKKHFENFSACDDKYLQEVILAKKHLVNLLKEKLNPAGFNYLSNEQAISGQTVLHYHEHIMPKYEKDKGFLLKAEIVDIDELENTFNKIVK</sequence>
<dbReference type="GO" id="GO:0003824">
    <property type="term" value="F:catalytic activity"/>
    <property type="evidence" value="ECO:0007669"/>
    <property type="project" value="InterPro"/>
</dbReference>
<accession>A0A2T4IA20</accession>
<dbReference type="RefSeq" id="WP_013447776.1">
    <property type="nucleotide sequence ID" value="NZ_LAUU01000008.1"/>
</dbReference>
<dbReference type="PANTHER" id="PTHR46648">
    <property type="entry name" value="HIT FAMILY PROTEIN 1"/>
    <property type="match status" value="1"/>
</dbReference>
<reference evidence="5 6" key="1">
    <citation type="submission" date="2015-04" db="EMBL/GenBank/DDBJ databases">
        <title>Genome sequence of Mycoplasma leachii strain 06049.</title>
        <authorList>
            <person name="Sirand-Pugnet P."/>
            <person name="Breton M."/>
            <person name="Dordet-Frisoni E."/>
            <person name="Baranowski E."/>
            <person name="Barre A."/>
            <person name="Couture C."/>
            <person name="Dupuy V."/>
            <person name="Gaurivaud P."/>
            <person name="Jacob D."/>
            <person name="Lemaitre C."/>
            <person name="Manso-Silvan L."/>
            <person name="Nikolski M."/>
            <person name="Nouvel L.-X."/>
            <person name="Poumarat F."/>
            <person name="Tardy F."/>
            <person name="Thebault P."/>
            <person name="Theil S."/>
            <person name="Citti C."/>
            <person name="Thiaucourt F."/>
            <person name="Blanchard A."/>
        </authorList>
    </citation>
    <scope>NUCLEOTIDE SEQUENCE [LARGE SCALE GENOMIC DNA]</scope>
    <source>
        <strain evidence="5 6">06049</strain>
    </source>
</reference>
<gene>
    <name evidence="5" type="primary">hit</name>
    <name evidence="5" type="ORF">MLEAa_3870</name>
</gene>
<comment type="caution">
    <text evidence="5">The sequence shown here is derived from an EMBL/GenBank/DDBJ whole genome shotgun (WGS) entry which is preliminary data.</text>
</comment>
<dbReference type="GO" id="GO:0009117">
    <property type="term" value="P:nucleotide metabolic process"/>
    <property type="evidence" value="ECO:0007669"/>
    <property type="project" value="TreeGrafter"/>
</dbReference>
<dbReference type="Pfam" id="PF01230">
    <property type="entry name" value="HIT"/>
    <property type="match status" value="1"/>
</dbReference>
<evidence type="ECO:0000313" key="5">
    <source>
        <dbReference type="EMBL" id="PTD31370.1"/>
    </source>
</evidence>
<feature type="domain" description="HIT" evidence="4">
    <location>
        <begin position="4"/>
        <end position="111"/>
    </location>
</feature>
<feature type="short sequence motif" description="Histidine triad motif" evidence="2 3">
    <location>
        <begin position="96"/>
        <end position="100"/>
    </location>
</feature>
<dbReference type="GeneID" id="93426354"/>
<dbReference type="InterPro" id="IPR036265">
    <property type="entry name" value="HIT-like_sf"/>
</dbReference>
<organism evidence="5 6">
    <name type="scientific">Mycoplasma leachii 06049</name>
    <dbReference type="NCBI Taxonomy" id="1188244"/>
    <lineage>
        <taxon>Bacteria</taxon>
        <taxon>Bacillati</taxon>
        <taxon>Mycoplasmatota</taxon>
        <taxon>Mollicutes</taxon>
        <taxon>Mycoplasmataceae</taxon>
        <taxon>Mycoplasma</taxon>
    </lineage>
</organism>
<name>A0A2T4IA20_9MOLU</name>
<evidence type="ECO:0000256" key="3">
    <source>
        <dbReference type="PROSITE-ProRule" id="PRU00464"/>
    </source>
</evidence>
<dbReference type="InterPro" id="IPR039384">
    <property type="entry name" value="HINT"/>
</dbReference>
<dbReference type="SUPFAM" id="SSF54197">
    <property type="entry name" value="HIT-like"/>
    <property type="match status" value="1"/>
</dbReference>
<dbReference type="InterPro" id="IPR001310">
    <property type="entry name" value="Histidine_triad_HIT"/>
</dbReference>
<evidence type="ECO:0000256" key="1">
    <source>
        <dbReference type="PIRSR" id="PIRSR601310-1"/>
    </source>
</evidence>
<feature type="active site" description="Tele-AMP-histidine intermediate" evidence="1">
    <location>
        <position position="98"/>
    </location>
</feature>
<dbReference type="EMBL" id="LAUU01000008">
    <property type="protein sequence ID" value="PTD31370.1"/>
    <property type="molecule type" value="Genomic_DNA"/>
</dbReference>
<evidence type="ECO:0000256" key="2">
    <source>
        <dbReference type="PIRSR" id="PIRSR601310-3"/>
    </source>
</evidence>
<dbReference type="PRINTS" id="PR00332">
    <property type="entry name" value="HISTRIAD"/>
</dbReference>
<evidence type="ECO:0000259" key="4">
    <source>
        <dbReference type="PROSITE" id="PS51084"/>
    </source>
</evidence>
<dbReference type="PANTHER" id="PTHR46648:SF1">
    <property type="entry name" value="ADENOSINE 5'-MONOPHOSPHORAMIDASE HNT1"/>
    <property type="match status" value="1"/>
</dbReference>
<proteinExistence type="predicted"/>
<evidence type="ECO:0000313" key="6">
    <source>
        <dbReference type="Proteomes" id="UP000241093"/>
    </source>
</evidence>